<dbReference type="Proteomes" id="UP000003835">
    <property type="component" value="Unassembled WGS sequence"/>
</dbReference>
<keyword evidence="11" id="KW-1185">Reference proteome</keyword>
<evidence type="ECO:0000256" key="2">
    <source>
        <dbReference type="ARBA" id="ARBA00012438"/>
    </source>
</evidence>
<dbReference type="SUPFAM" id="SSF52172">
    <property type="entry name" value="CheY-like"/>
    <property type="match status" value="1"/>
</dbReference>
<protein>
    <recommendedName>
        <fullName evidence="2">histidine kinase</fullName>
        <ecNumber evidence="2">2.7.13.3</ecNumber>
    </recommendedName>
</protein>
<feature type="modified residue" description="4-aspartylphosphate" evidence="6">
    <location>
        <position position="52"/>
    </location>
</feature>
<dbReference type="STRING" id="118168.MC7420_5638"/>
<evidence type="ECO:0000256" key="3">
    <source>
        <dbReference type="ARBA" id="ARBA00022553"/>
    </source>
</evidence>
<dbReference type="InterPro" id="IPR003661">
    <property type="entry name" value="HisK_dim/P_dom"/>
</dbReference>
<keyword evidence="4" id="KW-0808">Transferase</keyword>
<comment type="catalytic activity">
    <reaction evidence="1">
        <text>ATP + protein L-histidine = ADP + protein N-phospho-L-histidine.</text>
        <dbReference type="EC" id="2.7.13.3"/>
    </reaction>
</comment>
<sequence length="414" mass="46789">MAKILVVDDDLTVQLVLKNLLTSQNHDVAIANNGEEALRQVKLFHPDLIICDWIMPRLDGLEVCRQVKADPELATTFIILLTMRDQITDRVQGLDAGADEFISKPIDMEELLARVRAGLRSRQLTQQLSQALRQLQQTQAQLVQTEKMASLWQLVAGLAHELNNPVTFIYSNLSYAERYTQDLIELLNLYQGITPNPPPDVIDKIETVDLNFLIDDLPKVLSSMRRGTQRIQKMVLSLQEFSRQNRSGLQSVDINQELDNTLLMLHYRLKSNQPELNIEVVKDYGNLPLVECYACQLNQVFLNILNNAIDAIRDQPGTMPARISLRTEQFDNKHVRIRIANNGSHIPPEVKARIFDPFFTTKPIGMGTGLGLAISYQIIVGQHKGSLQCFSEPGKDTEFRIELPTSIKAKTVSN</sequence>
<dbReference type="Pfam" id="PF02518">
    <property type="entry name" value="HATPase_c"/>
    <property type="match status" value="1"/>
</dbReference>
<dbReference type="EC" id="2.7.13.3" evidence="2"/>
<dbReference type="PANTHER" id="PTHR43547:SF2">
    <property type="entry name" value="HYBRID SIGNAL TRANSDUCTION HISTIDINE KINASE C"/>
    <property type="match status" value="1"/>
</dbReference>
<dbReference type="InterPro" id="IPR036097">
    <property type="entry name" value="HisK_dim/P_sf"/>
</dbReference>
<dbReference type="InterPro" id="IPR036890">
    <property type="entry name" value="HATPase_C_sf"/>
</dbReference>
<dbReference type="SMART" id="SM00387">
    <property type="entry name" value="HATPase_c"/>
    <property type="match status" value="1"/>
</dbReference>
<dbReference type="eggNOG" id="COG4191">
    <property type="taxonomic scope" value="Bacteria"/>
</dbReference>
<dbReference type="PROSITE" id="PS50110">
    <property type="entry name" value="RESPONSE_REGULATORY"/>
    <property type="match status" value="1"/>
</dbReference>
<keyword evidence="3 6" id="KW-0597">Phosphoprotein</keyword>
<dbReference type="PRINTS" id="PR00344">
    <property type="entry name" value="BCTRLSENSOR"/>
</dbReference>
<dbReference type="EMBL" id="DS989847">
    <property type="protein sequence ID" value="EDX76204.1"/>
    <property type="molecule type" value="Genomic_DNA"/>
</dbReference>
<name>B4VPD1_9CYAN</name>
<keyword evidence="4" id="KW-0418">Kinase</keyword>
<dbReference type="SUPFAM" id="SSF47384">
    <property type="entry name" value="Homodimeric domain of signal transducing histidine kinase"/>
    <property type="match status" value="1"/>
</dbReference>
<feature type="domain" description="Histidine kinase" evidence="8">
    <location>
        <begin position="157"/>
        <end position="407"/>
    </location>
</feature>
<keyword evidence="5" id="KW-0902">Two-component regulatory system</keyword>
<gene>
    <name evidence="10" type="ORF">MC7420_5638</name>
</gene>
<dbReference type="RefSeq" id="WP_006100692.1">
    <property type="nucleotide sequence ID" value="NZ_DS989847.1"/>
</dbReference>
<evidence type="ECO:0000313" key="10">
    <source>
        <dbReference type="EMBL" id="EDX76204.1"/>
    </source>
</evidence>
<dbReference type="PANTHER" id="PTHR43547">
    <property type="entry name" value="TWO-COMPONENT HISTIDINE KINASE"/>
    <property type="match status" value="1"/>
</dbReference>
<dbReference type="Pfam" id="PF00072">
    <property type="entry name" value="Response_reg"/>
    <property type="match status" value="1"/>
</dbReference>
<dbReference type="PROSITE" id="PS50109">
    <property type="entry name" value="HIS_KIN"/>
    <property type="match status" value="1"/>
</dbReference>
<evidence type="ECO:0000256" key="7">
    <source>
        <dbReference type="SAM" id="Coils"/>
    </source>
</evidence>
<dbReference type="GO" id="GO:0000155">
    <property type="term" value="F:phosphorelay sensor kinase activity"/>
    <property type="evidence" value="ECO:0007669"/>
    <property type="project" value="InterPro"/>
</dbReference>
<accession>B4VPD1</accession>
<feature type="coiled-coil region" evidence="7">
    <location>
        <begin position="121"/>
        <end position="148"/>
    </location>
</feature>
<evidence type="ECO:0000256" key="5">
    <source>
        <dbReference type="ARBA" id="ARBA00023012"/>
    </source>
</evidence>
<dbReference type="InterPro" id="IPR005467">
    <property type="entry name" value="His_kinase_dom"/>
</dbReference>
<dbReference type="Gene3D" id="1.10.287.130">
    <property type="match status" value="1"/>
</dbReference>
<dbReference type="InterPro" id="IPR011006">
    <property type="entry name" value="CheY-like_superfamily"/>
</dbReference>
<dbReference type="CDD" id="cd00082">
    <property type="entry name" value="HisKA"/>
    <property type="match status" value="1"/>
</dbReference>
<dbReference type="Gene3D" id="3.40.50.2300">
    <property type="match status" value="1"/>
</dbReference>
<keyword evidence="7" id="KW-0175">Coiled coil</keyword>
<evidence type="ECO:0000256" key="4">
    <source>
        <dbReference type="ARBA" id="ARBA00022777"/>
    </source>
</evidence>
<dbReference type="OrthoDB" id="569699at2"/>
<dbReference type="HOGENOM" id="CLU_000445_114_72_3"/>
<evidence type="ECO:0000259" key="9">
    <source>
        <dbReference type="PROSITE" id="PS50110"/>
    </source>
</evidence>
<dbReference type="SMART" id="SM00448">
    <property type="entry name" value="REC"/>
    <property type="match status" value="1"/>
</dbReference>
<evidence type="ECO:0000256" key="6">
    <source>
        <dbReference type="PROSITE-ProRule" id="PRU00169"/>
    </source>
</evidence>
<dbReference type="InterPro" id="IPR003594">
    <property type="entry name" value="HATPase_dom"/>
</dbReference>
<feature type="domain" description="Response regulatory" evidence="9">
    <location>
        <begin position="3"/>
        <end position="119"/>
    </location>
</feature>
<dbReference type="InterPro" id="IPR001789">
    <property type="entry name" value="Sig_transdc_resp-reg_receiver"/>
</dbReference>
<dbReference type="AlphaFoldDB" id="B4VPD1"/>
<organism evidence="10 11">
    <name type="scientific">Coleofasciculus chthonoplastes PCC 7420</name>
    <dbReference type="NCBI Taxonomy" id="118168"/>
    <lineage>
        <taxon>Bacteria</taxon>
        <taxon>Bacillati</taxon>
        <taxon>Cyanobacteriota</taxon>
        <taxon>Cyanophyceae</taxon>
        <taxon>Coleofasciculales</taxon>
        <taxon>Coleofasciculaceae</taxon>
        <taxon>Coleofasciculus</taxon>
    </lineage>
</organism>
<proteinExistence type="predicted"/>
<dbReference type="InterPro" id="IPR004358">
    <property type="entry name" value="Sig_transdc_His_kin-like_C"/>
</dbReference>
<evidence type="ECO:0000313" key="11">
    <source>
        <dbReference type="Proteomes" id="UP000003835"/>
    </source>
</evidence>
<dbReference type="Gene3D" id="3.30.565.10">
    <property type="entry name" value="Histidine kinase-like ATPase, C-terminal domain"/>
    <property type="match status" value="1"/>
</dbReference>
<reference evidence="10 11" key="1">
    <citation type="submission" date="2008-07" db="EMBL/GenBank/DDBJ databases">
        <authorList>
            <person name="Tandeau de Marsac N."/>
            <person name="Ferriera S."/>
            <person name="Johnson J."/>
            <person name="Kravitz S."/>
            <person name="Beeson K."/>
            <person name="Sutton G."/>
            <person name="Rogers Y.-H."/>
            <person name="Friedman R."/>
            <person name="Frazier M."/>
            <person name="Venter J.C."/>
        </authorList>
    </citation>
    <scope>NUCLEOTIDE SEQUENCE [LARGE SCALE GENOMIC DNA]</scope>
    <source>
        <strain evidence="10 11">PCC 7420</strain>
    </source>
</reference>
<dbReference type="SUPFAM" id="SSF55874">
    <property type="entry name" value="ATPase domain of HSP90 chaperone/DNA topoisomerase II/histidine kinase"/>
    <property type="match status" value="1"/>
</dbReference>
<evidence type="ECO:0000256" key="1">
    <source>
        <dbReference type="ARBA" id="ARBA00000085"/>
    </source>
</evidence>
<evidence type="ECO:0000259" key="8">
    <source>
        <dbReference type="PROSITE" id="PS50109"/>
    </source>
</evidence>